<proteinExistence type="predicted"/>
<dbReference type="AlphaFoldDB" id="A0A699SJY3"/>
<sequence length="152" mass="15573">MESPQLVISTRRSAGPSDSADSITTASAVMGSTRRGITVIVAVHIPPGSAVMVMDVMPASSVPSLSITRVPIVGSGLFGFRLAAGMIVATLTQLVDSLTGDPHKLQGSIAYNRACRAGHGLHSTVQVGHLHRATANAPAWSWSSGMIMGNGG</sequence>
<reference evidence="2" key="1">
    <citation type="journal article" date="2019" name="Sci. Rep.">
        <title>Draft genome of Tanacetum cinerariifolium, the natural source of mosquito coil.</title>
        <authorList>
            <person name="Yamashiro T."/>
            <person name="Shiraishi A."/>
            <person name="Satake H."/>
            <person name="Nakayama K."/>
        </authorList>
    </citation>
    <scope>NUCLEOTIDE SEQUENCE</scope>
</reference>
<feature type="compositionally biased region" description="Polar residues" evidence="1">
    <location>
        <begin position="1"/>
        <end position="12"/>
    </location>
</feature>
<dbReference type="EMBL" id="BKCJ011165082">
    <property type="protein sequence ID" value="GFC97273.1"/>
    <property type="molecule type" value="Genomic_DNA"/>
</dbReference>
<protein>
    <submittedName>
        <fullName evidence="2">Uncharacterized protein</fullName>
    </submittedName>
</protein>
<evidence type="ECO:0000313" key="2">
    <source>
        <dbReference type="EMBL" id="GFC97273.1"/>
    </source>
</evidence>
<gene>
    <name evidence="2" type="ORF">Tci_869243</name>
</gene>
<organism evidence="2">
    <name type="scientific">Tanacetum cinerariifolium</name>
    <name type="common">Dalmatian daisy</name>
    <name type="synonym">Chrysanthemum cinerariifolium</name>
    <dbReference type="NCBI Taxonomy" id="118510"/>
    <lineage>
        <taxon>Eukaryota</taxon>
        <taxon>Viridiplantae</taxon>
        <taxon>Streptophyta</taxon>
        <taxon>Embryophyta</taxon>
        <taxon>Tracheophyta</taxon>
        <taxon>Spermatophyta</taxon>
        <taxon>Magnoliopsida</taxon>
        <taxon>eudicotyledons</taxon>
        <taxon>Gunneridae</taxon>
        <taxon>Pentapetalae</taxon>
        <taxon>asterids</taxon>
        <taxon>campanulids</taxon>
        <taxon>Asterales</taxon>
        <taxon>Asteraceae</taxon>
        <taxon>Asteroideae</taxon>
        <taxon>Anthemideae</taxon>
        <taxon>Anthemidinae</taxon>
        <taxon>Tanacetum</taxon>
    </lineage>
</organism>
<accession>A0A699SJY3</accession>
<evidence type="ECO:0000256" key="1">
    <source>
        <dbReference type="SAM" id="MobiDB-lite"/>
    </source>
</evidence>
<comment type="caution">
    <text evidence="2">The sequence shown here is derived from an EMBL/GenBank/DDBJ whole genome shotgun (WGS) entry which is preliminary data.</text>
</comment>
<name>A0A699SJY3_TANCI</name>
<feature type="region of interest" description="Disordered" evidence="1">
    <location>
        <begin position="1"/>
        <end position="22"/>
    </location>
</feature>